<evidence type="ECO:0000256" key="6">
    <source>
        <dbReference type="ARBA" id="ARBA00023315"/>
    </source>
</evidence>
<feature type="binding site" evidence="8">
    <location>
        <position position="180"/>
    </location>
    <ligand>
        <name>substrate</name>
    </ligand>
</feature>
<comment type="cofactor">
    <cofactor evidence="8">
        <name>Fe(2+)</name>
        <dbReference type="ChEBI" id="CHEBI:29033"/>
    </cofactor>
    <text evidence="8">Binds 1 Fe(2+) ion per subunit.</text>
</comment>
<dbReference type="InterPro" id="IPR017861">
    <property type="entry name" value="KAE1/TsaD"/>
</dbReference>
<dbReference type="Pfam" id="PF00814">
    <property type="entry name" value="TsaD"/>
    <property type="match status" value="1"/>
</dbReference>
<dbReference type="OrthoDB" id="9806197at2"/>
<dbReference type="EC" id="2.3.1.234" evidence="8"/>
<dbReference type="EMBL" id="AEQN01000011">
    <property type="protein sequence ID" value="EFV02188.1"/>
    <property type="molecule type" value="Genomic_DNA"/>
</dbReference>
<keyword evidence="5 8" id="KW-0408">Iron</keyword>
<dbReference type="SUPFAM" id="SSF53067">
    <property type="entry name" value="Actin-like ATPase domain"/>
    <property type="match status" value="2"/>
</dbReference>
<dbReference type="HAMAP" id="MF_01445">
    <property type="entry name" value="TsaD"/>
    <property type="match status" value="1"/>
</dbReference>
<dbReference type="PROSITE" id="PS01016">
    <property type="entry name" value="GLYCOPROTEASE"/>
    <property type="match status" value="1"/>
</dbReference>
<dbReference type="GO" id="GO:0005737">
    <property type="term" value="C:cytoplasm"/>
    <property type="evidence" value="ECO:0007669"/>
    <property type="project" value="UniProtKB-SubCell"/>
</dbReference>
<dbReference type="CDD" id="cd24133">
    <property type="entry name" value="ASKHA_NBD_TsaD_bac"/>
    <property type="match status" value="1"/>
</dbReference>
<dbReference type="eggNOG" id="COG0533">
    <property type="taxonomic scope" value="Bacteria"/>
</dbReference>
<dbReference type="InterPro" id="IPR022450">
    <property type="entry name" value="TsaD"/>
</dbReference>
<comment type="function">
    <text evidence="8">Required for the formation of a threonylcarbamoyl group on adenosine at position 37 (t(6)A37) in tRNAs that read codons beginning with adenine. Is involved in the transfer of the threonylcarbamoyl moiety of threonylcarbamoyl-AMP (TC-AMP) to the N6 group of A37, together with TsaE and TsaB. TsaD likely plays a direct catalytic role in this reaction.</text>
</comment>
<keyword evidence="10" id="KW-0645">Protease</keyword>
<feature type="binding site" evidence="8">
    <location>
        <position position="274"/>
    </location>
    <ligand>
        <name>substrate</name>
    </ligand>
</feature>
<feature type="binding site" evidence="8">
    <location>
        <position position="167"/>
    </location>
    <ligand>
        <name>substrate</name>
    </ligand>
</feature>
<dbReference type="FunFam" id="3.30.420.40:FF:000012">
    <property type="entry name" value="tRNA N6-adenosine threonylcarbamoyltransferase"/>
    <property type="match status" value="1"/>
</dbReference>
<accession>E6MF28</accession>
<reference evidence="10 11" key="1">
    <citation type="submission" date="2010-12" db="EMBL/GenBank/DDBJ databases">
        <authorList>
            <person name="Muzny D."/>
            <person name="Qin X."/>
            <person name="Deng J."/>
            <person name="Jiang H."/>
            <person name="Liu Y."/>
            <person name="Qu J."/>
            <person name="Song X.-Z."/>
            <person name="Zhang L."/>
            <person name="Thornton R."/>
            <person name="Coyle M."/>
            <person name="Francisco L."/>
            <person name="Jackson L."/>
            <person name="Javaid M."/>
            <person name="Korchina V."/>
            <person name="Kovar C."/>
            <person name="Mata R."/>
            <person name="Mathew T."/>
            <person name="Ngo R."/>
            <person name="Nguyen L."/>
            <person name="Nguyen N."/>
            <person name="Okwuonu G."/>
            <person name="Ongeri F."/>
            <person name="Pham C."/>
            <person name="Simmons D."/>
            <person name="Wilczek-Boney K."/>
            <person name="Hale W."/>
            <person name="Jakkamsetti A."/>
            <person name="Pham P."/>
            <person name="Ruth R."/>
            <person name="San Lucas F."/>
            <person name="Warren J."/>
            <person name="Zhang J."/>
            <person name="Zhao Z."/>
            <person name="Zhou C."/>
            <person name="Zhu D."/>
            <person name="Lee S."/>
            <person name="Bess C."/>
            <person name="Blankenburg K."/>
            <person name="Forbes L."/>
            <person name="Fu Q."/>
            <person name="Gubbala S."/>
            <person name="Hirani K."/>
            <person name="Jayaseelan J.C."/>
            <person name="Lara F."/>
            <person name="Munidasa M."/>
            <person name="Palculict T."/>
            <person name="Patil S."/>
            <person name="Pu L.-L."/>
            <person name="Saada N."/>
            <person name="Tang L."/>
            <person name="Weissenberger G."/>
            <person name="Zhu Y."/>
            <person name="Hemphill L."/>
            <person name="Shang Y."/>
            <person name="Youmans B."/>
            <person name="Ayvaz T."/>
            <person name="Ross M."/>
            <person name="Santibanez J."/>
            <person name="Aqrawi P."/>
            <person name="Gross S."/>
            <person name="Joshi V."/>
            <person name="Fowler G."/>
            <person name="Nazareth L."/>
            <person name="Reid J."/>
            <person name="Worley K."/>
            <person name="Petrosino J."/>
            <person name="Highlander S."/>
            <person name="Gibbs R."/>
        </authorList>
    </citation>
    <scope>NUCLEOTIDE SEQUENCE [LARGE SCALE GENOMIC DNA]</scope>
    <source>
        <strain evidence="10 11">ATCC 23263</strain>
    </source>
</reference>
<keyword evidence="2 8" id="KW-0808">Transferase</keyword>
<dbReference type="InterPro" id="IPR043129">
    <property type="entry name" value="ATPase_NBD"/>
</dbReference>
<evidence type="ECO:0000256" key="1">
    <source>
        <dbReference type="ARBA" id="ARBA00022490"/>
    </source>
</evidence>
<dbReference type="Gene3D" id="3.30.420.40">
    <property type="match status" value="2"/>
</dbReference>
<feature type="binding site" evidence="8">
    <location>
        <begin position="134"/>
        <end position="138"/>
    </location>
    <ligand>
        <name>substrate</name>
    </ligand>
</feature>
<feature type="binding site" evidence="8">
    <location>
        <position position="302"/>
    </location>
    <ligand>
        <name>Fe cation</name>
        <dbReference type="ChEBI" id="CHEBI:24875"/>
    </ligand>
</feature>
<dbReference type="GO" id="GO:0006508">
    <property type="term" value="P:proteolysis"/>
    <property type="evidence" value="ECO:0007669"/>
    <property type="project" value="UniProtKB-KW"/>
</dbReference>
<dbReference type="HOGENOM" id="CLU_023208_0_2_9"/>
<dbReference type="PRINTS" id="PR00789">
    <property type="entry name" value="OSIALOPTASE"/>
</dbReference>
<evidence type="ECO:0000256" key="7">
    <source>
        <dbReference type="ARBA" id="ARBA00048117"/>
    </source>
</evidence>
<evidence type="ECO:0000313" key="10">
    <source>
        <dbReference type="EMBL" id="EFV02188.1"/>
    </source>
</evidence>
<dbReference type="GO" id="GO:0008233">
    <property type="term" value="F:peptidase activity"/>
    <property type="evidence" value="ECO:0007669"/>
    <property type="project" value="UniProtKB-KW"/>
</dbReference>
<dbReference type="GO" id="GO:0005506">
    <property type="term" value="F:iron ion binding"/>
    <property type="evidence" value="ECO:0007669"/>
    <property type="project" value="UniProtKB-UniRule"/>
</dbReference>
<evidence type="ECO:0000256" key="4">
    <source>
        <dbReference type="ARBA" id="ARBA00022723"/>
    </source>
</evidence>
<dbReference type="InterPro" id="IPR000905">
    <property type="entry name" value="Gcp-like_dom"/>
</dbReference>
<keyword evidence="11" id="KW-1185">Reference proteome</keyword>
<evidence type="ECO:0000259" key="9">
    <source>
        <dbReference type="Pfam" id="PF00814"/>
    </source>
</evidence>
<dbReference type="NCBIfam" id="TIGR03723">
    <property type="entry name" value="T6A_TsaD_YgjD"/>
    <property type="match status" value="1"/>
</dbReference>
<dbReference type="InterPro" id="IPR017860">
    <property type="entry name" value="Peptidase_M22_CS"/>
</dbReference>
<dbReference type="PANTHER" id="PTHR11735">
    <property type="entry name" value="TRNA N6-ADENOSINE THREONYLCARBAMOYLTRANSFERASE"/>
    <property type="match status" value="1"/>
</dbReference>
<comment type="caution">
    <text evidence="10">The sequence shown here is derived from an EMBL/GenBank/DDBJ whole genome shotgun (WGS) entry which is preliminary data.</text>
</comment>
<feature type="binding site" evidence="8">
    <location>
        <position position="115"/>
    </location>
    <ligand>
        <name>Fe cation</name>
        <dbReference type="ChEBI" id="CHEBI:24875"/>
    </ligand>
</feature>
<dbReference type="GO" id="GO:0061711">
    <property type="term" value="F:tRNA N(6)-L-threonylcarbamoyladenine synthase activity"/>
    <property type="evidence" value="ECO:0007669"/>
    <property type="project" value="UniProtKB-EC"/>
</dbReference>
<evidence type="ECO:0000256" key="3">
    <source>
        <dbReference type="ARBA" id="ARBA00022694"/>
    </source>
</evidence>
<proteinExistence type="inferred from homology"/>
<dbReference type="RefSeq" id="WP_006598032.1">
    <property type="nucleotide sequence ID" value="NZ_GL622359.1"/>
</dbReference>
<dbReference type="Proteomes" id="UP000004754">
    <property type="component" value="Unassembled WGS sequence"/>
</dbReference>
<evidence type="ECO:0000256" key="5">
    <source>
        <dbReference type="ARBA" id="ARBA00023004"/>
    </source>
</evidence>
<gene>
    <name evidence="8" type="primary">tsaD</name>
    <name evidence="10" type="ORF">HMP0721_0611</name>
</gene>
<dbReference type="PANTHER" id="PTHR11735:SF6">
    <property type="entry name" value="TRNA N6-ADENOSINE THREONYLCARBAMOYLTRANSFERASE, MITOCHONDRIAL"/>
    <property type="match status" value="1"/>
</dbReference>
<comment type="subcellular location">
    <subcellularLocation>
        <location evidence="8">Cytoplasm</location>
    </subcellularLocation>
</comment>
<sequence>MKILSIETSCDETSVAIVEDGRKILTDQIYTQIAIHRKYGGVVPEIASRNHVIKLPYVIQDALDDIGLILEAVDAIAVTRGPGLVGALLVGVSEAKALAYALGKPLIGVNHIEGHIAANYLAFPTLTPPFLALVVSGGHTNLVLVENYESNIILGQTRDDAAGEAFDKVARVLGYPYPGGPAIDRAAEMGDPDFVDFPRVFLEKDTFDFSFSGLKSAVLNYLNHCKMKNIAYKPEDIAASFQASVVEVLVKKTIDCVRSTGMNKICVAGGVSANRGLRDALKQACQENGWELYYPPLTLCTDNAAMIGARAYYDFKAGRLSGWDLNAEPGLELPAQFADSLS</sequence>
<dbReference type="GO" id="GO:0002949">
    <property type="term" value="P:tRNA threonylcarbamoyladenosine modification"/>
    <property type="evidence" value="ECO:0007669"/>
    <property type="project" value="UniProtKB-UniRule"/>
</dbReference>
<comment type="catalytic activity">
    <reaction evidence="7 8">
        <text>L-threonylcarbamoyladenylate + adenosine(37) in tRNA = N(6)-L-threonylcarbamoyladenosine(37) in tRNA + AMP + H(+)</text>
        <dbReference type="Rhea" id="RHEA:37059"/>
        <dbReference type="Rhea" id="RHEA-COMP:10162"/>
        <dbReference type="Rhea" id="RHEA-COMP:10163"/>
        <dbReference type="ChEBI" id="CHEBI:15378"/>
        <dbReference type="ChEBI" id="CHEBI:73682"/>
        <dbReference type="ChEBI" id="CHEBI:74411"/>
        <dbReference type="ChEBI" id="CHEBI:74418"/>
        <dbReference type="ChEBI" id="CHEBI:456215"/>
        <dbReference type="EC" id="2.3.1.234"/>
    </reaction>
</comment>
<dbReference type="AlphaFoldDB" id="E6MF28"/>
<dbReference type="NCBIfam" id="TIGR00329">
    <property type="entry name" value="gcp_kae1"/>
    <property type="match status" value="1"/>
</dbReference>
<feature type="domain" description="Gcp-like" evidence="9">
    <location>
        <begin position="23"/>
        <end position="308"/>
    </location>
</feature>
<keyword evidence="3 8" id="KW-0819">tRNA processing</keyword>
<protein>
    <recommendedName>
        <fullName evidence="8">tRNA N6-adenosine threonylcarbamoyltransferase</fullName>
        <ecNumber evidence="8">2.3.1.234</ecNumber>
    </recommendedName>
    <alternativeName>
        <fullName evidence="8">N6-L-threonylcarbamoyladenine synthase</fullName>
        <shortName evidence="8">t(6)A synthase</shortName>
    </alternativeName>
    <alternativeName>
        <fullName evidence="8">t(6)A37 threonylcarbamoyladenosine biosynthesis protein TsaD</fullName>
    </alternativeName>
    <alternativeName>
        <fullName evidence="8">tRNA threonylcarbamoyladenosine biosynthesis protein TsaD</fullName>
    </alternativeName>
</protein>
<evidence type="ECO:0000256" key="8">
    <source>
        <dbReference type="HAMAP-Rule" id="MF_01445"/>
    </source>
</evidence>
<dbReference type="FunFam" id="3.30.420.40:FF:000040">
    <property type="entry name" value="tRNA N6-adenosine threonylcarbamoyltransferase"/>
    <property type="match status" value="1"/>
</dbReference>
<dbReference type="STRING" id="887929.HMP0721_0611"/>
<name>E6MF28_9FIRM</name>
<feature type="binding site" evidence="8">
    <location>
        <position position="184"/>
    </location>
    <ligand>
        <name>substrate</name>
    </ligand>
</feature>
<evidence type="ECO:0000313" key="11">
    <source>
        <dbReference type="Proteomes" id="UP000004754"/>
    </source>
</evidence>
<keyword evidence="6 8" id="KW-0012">Acyltransferase</keyword>
<evidence type="ECO:0000256" key="2">
    <source>
        <dbReference type="ARBA" id="ARBA00022679"/>
    </source>
</evidence>
<comment type="similarity">
    <text evidence="8">Belongs to the KAE1 / TsaD family.</text>
</comment>
<keyword evidence="1 8" id="KW-0963">Cytoplasm</keyword>
<keyword evidence="10" id="KW-0378">Hydrolase</keyword>
<keyword evidence="4 8" id="KW-0479">Metal-binding</keyword>
<feature type="binding site" evidence="8">
    <location>
        <position position="111"/>
    </location>
    <ligand>
        <name>Fe cation</name>
        <dbReference type="ChEBI" id="CHEBI:24875"/>
    </ligand>
</feature>
<organism evidence="10 11">
    <name type="scientific">Pseudoramibacter alactolyticus ATCC 23263</name>
    <dbReference type="NCBI Taxonomy" id="887929"/>
    <lineage>
        <taxon>Bacteria</taxon>
        <taxon>Bacillati</taxon>
        <taxon>Bacillota</taxon>
        <taxon>Clostridia</taxon>
        <taxon>Eubacteriales</taxon>
        <taxon>Eubacteriaceae</taxon>
        <taxon>Pseudoramibacter</taxon>
    </lineage>
</organism>